<keyword evidence="3" id="KW-1185">Reference proteome</keyword>
<reference evidence="2" key="4">
    <citation type="submission" date="2019-03" db="UniProtKB">
        <authorList>
            <consortium name="EnsemblPlants"/>
        </authorList>
    </citation>
    <scope>IDENTIFICATION</scope>
</reference>
<reference evidence="3" key="1">
    <citation type="journal article" date="2014" name="Science">
        <title>Ancient hybridizations among the ancestral genomes of bread wheat.</title>
        <authorList>
            <consortium name="International Wheat Genome Sequencing Consortium,"/>
            <person name="Marcussen T."/>
            <person name="Sandve S.R."/>
            <person name="Heier L."/>
            <person name="Spannagl M."/>
            <person name="Pfeifer M."/>
            <person name="Jakobsen K.S."/>
            <person name="Wulff B.B."/>
            <person name="Steuernagel B."/>
            <person name="Mayer K.F."/>
            <person name="Olsen O.A."/>
        </authorList>
    </citation>
    <scope>NUCLEOTIDE SEQUENCE [LARGE SCALE GENOMIC DNA]</scope>
    <source>
        <strain evidence="3">cv. AL8/78</strain>
    </source>
</reference>
<feature type="signal peptide" evidence="1">
    <location>
        <begin position="1"/>
        <end position="23"/>
    </location>
</feature>
<reference evidence="2" key="3">
    <citation type="journal article" date="2017" name="Nature">
        <title>Genome sequence of the progenitor of the wheat D genome Aegilops tauschii.</title>
        <authorList>
            <person name="Luo M.C."/>
            <person name="Gu Y.Q."/>
            <person name="Puiu D."/>
            <person name="Wang H."/>
            <person name="Twardziok S.O."/>
            <person name="Deal K.R."/>
            <person name="Huo N."/>
            <person name="Zhu T."/>
            <person name="Wang L."/>
            <person name="Wang Y."/>
            <person name="McGuire P.E."/>
            <person name="Liu S."/>
            <person name="Long H."/>
            <person name="Ramasamy R.K."/>
            <person name="Rodriguez J.C."/>
            <person name="Van S.L."/>
            <person name="Yuan L."/>
            <person name="Wang Z."/>
            <person name="Xia Z."/>
            <person name="Xiao L."/>
            <person name="Anderson O.D."/>
            <person name="Ouyang S."/>
            <person name="Liang Y."/>
            <person name="Zimin A.V."/>
            <person name="Pertea G."/>
            <person name="Qi P."/>
            <person name="Bennetzen J.L."/>
            <person name="Dai X."/>
            <person name="Dawson M.W."/>
            <person name="Muller H.G."/>
            <person name="Kugler K."/>
            <person name="Rivarola-Duarte L."/>
            <person name="Spannagl M."/>
            <person name="Mayer K.F.X."/>
            <person name="Lu F.H."/>
            <person name="Bevan M.W."/>
            <person name="Leroy P."/>
            <person name="Li P."/>
            <person name="You F.M."/>
            <person name="Sun Q."/>
            <person name="Liu Z."/>
            <person name="Lyons E."/>
            <person name="Wicker T."/>
            <person name="Salzberg S.L."/>
            <person name="Devos K.M."/>
            <person name="Dvorak J."/>
        </authorList>
    </citation>
    <scope>NUCLEOTIDE SEQUENCE [LARGE SCALE GENOMIC DNA]</scope>
    <source>
        <strain evidence="2">cv. AL8/78</strain>
    </source>
</reference>
<organism evidence="2 3">
    <name type="scientific">Aegilops tauschii subsp. strangulata</name>
    <name type="common">Goatgrass</name>
    <dbReference type="NCBI Taxonomy" id="200361"/>
    <lineage>
        <taxon>Eukaryota</taxon>
        <taxon>Viridiplantae</taxon>
        <taxon>Streptophyta</taxon>
        <taxon>Embryophyta</taxon>
        <taxon>Tracheophyta</taxon>
        <taxon>Spermatophyta</taxon>
        <taxon>Magnoliopsida</taxon>
        <taxon>Liliopsida</taxon>
        <taxon>Poales</taxon>
        <taxon>Poaceae</taxon>
        <taxon>BOP clade</taxon>
        <taxon>Pooideae</taxon>
        <taxon>Triticodae</taxon>
        <taxon>Triticeae</taxon>
        <taxon>Triticinae</taxon>
        <taxon>Aegilops</taxon>
    </lineage>
</organism>
<feature type="chain" id="PRO_5019411347" evidence="1">
    <location>
        <begin position="24"/>
        <end position="61"/>
    </location>
</feature>
<dbReference type="Proteomes" id="UP000015105">
    <property type="component" value="Chromosome 1D"/>
</dbReference>
<protein>
    <submittedName>
        <fullName evidence="2">Uncharacterized protein</fullName>
    </submittedName>
</protein>
<evidence type="ECO:0000313" key="2">
    <source>
        <dbReference type="EnsemblPlants" id="AET1Gv20367000.2"/>
    </source>
</evidence>
<dbReference type="AlphaFoldDB" id="A0A452YBN0"/>
<dbReference type="EnsemblPlants" id="AET1Gv20367000.2">
    <property type="protein sequence ID" value="AET1Gv20367000.2"/>
    <property type="gene ID" value="AET1Gv20367000"/>
</dbReference>
<sequence>LLAAPLFFLLSQLSCVFFSRTHTHKRTMVELRNTHTHVPRKNTNRLCHRLSSLAITMATFL</sequence>
<proteinExistence type="predicted"/>
<evidence type="ECO:0000313" key="3">
    <source>
        <dbReference type="Proteomes" id="UP000015105"/>
    </source>
</evidence>
<dbReference type="Gramene" id="AET1Gv20367000.2">
    <property type="protein sequence ID" value="AET1Gv20367000.2"/>
    <property type="gene ID" value="AET1Gv20367000"/>
</dbReference>
<evidence type="ECO:0000256" key="1">
    <source>
        <dbReference type="SAM" id="SignalP"/>
    </source>
</evidence>
<keyword evidence="1" id="KW-0732">Signal</keyword>
<name>A0A452YBN0_AEGTS</name>
<reference evidence="2" key="5">
    <citation type="journal article" date="2021" name="G3 (Bethesda)">
        <title>Aegilops tauschii genome assembly Aet v5.0 features greater sequence contiguity and improved annotation.</title>
        <authorList>
            <person name="Wang L."/>
            <person name="Zhu T."/>
            <person name="Rodriguez J.C."/>
            <person name="Deal K.R."/>
            <person name="Dubcovsky J."/>
            <person name="McGuire P.E."/>
            <person name="Lux T."/>
            <person name="Spannagl M."/>
            <person name="Mayer K.F.X."/>
            <person name="Baldrich P."/>
            <person name="Meyers B.C."/>
            <person name="Huo N."/>
            <person name="Gu Y.Q."/>
            <person name="Zhou H."/>
            <person name="Devos K.M."/>
            <person name="Bennetzen J.L."/>
            <person name="Unver T."/>
            <person name="Budak H."/>
            <person name="Gulick P.J."/>
            <person name="Galiba G."/>
            <person name="Kalapos B."/>
            <person name="Nelson D.R."/>
            <person name="Li P."/>
            <person name="You F.M."/>
            <person name="Luo M.C."/>
            <person name="Dvorak J."/>
        </authorList>
    </citation>
    <scope>NUCLEOTIDE SEQUENCE [LARGE SCALE GENOMIC DNA]</scope>
    <source>
        <strain evidence="2">cv. AL8/78</strain>
    </source>
</reference>
<accession>A0A452YBN0</accession>
<reference evidence="3" key="2">
    <citation type="journal article" date="2017" name="Nat. Plants">
        <title>The Aegilops tauschii genome reveals multiple impacts of transposons.</title>
        <authorList>
            <person name="Zhao G."/>
            <person name="Zou C."/>
            <person name="Li K."/>
            <person name="Wang K."/>
            <person name="Li T."/>
            <person name="Gao L."/>
            <person name="Zhang X."/>
            <person name="Wang H."/>
            <person name="Yang Z."/>
            <person name="Liu X."/>
            <person name="Jiang W."/>
            <person name="Mao L."/>
            <person name="Kong X."/>
            <person name="Jiao Y."/>
            <person name="Jia J."/>
        </authorList>
    </citation>
    <scope>NUCLEOTIDE SEQUENCE [LARGE SCALE GENOMIC DNA]</scope>
    <source>
        <strain evidence="3">cv. AL8/78</strain>
    </source>
</reference>